<dbReference type="STRING" id="1781255.BH720_11360"/>
<evidence type="ECO:0000313" key="1">
    <source>
        <dbReference type="EMBL" id="OEJ75059.1"/>
    </source>
</evidence>
<name>A0A1E5QK46_9CYAN</name>
<accession>A0A1E5QK46</accession>
<gene>
    <name evidence="1" type="ORF">BH720_11360</name>
</gene>
<dbReference type="OrthoDB" id="424745at2"/>
<reference evidence="1" key="1">
    <citation type="submission" date="2016-09" db="EMBL/GenBank/DDBJ databases">
        <title>Draft genome of thermotolerant cyanobacterium Desertifilum sp. strain IPPAS B-1220.</title>
        <authorList>
            <person name="Sinetova M.A."/>
            <person name="Bolakhan K."/>
            <person name="Zayadan B.K."/>
            <person name="Mironov K.S."/>
            <person name="Ustinova V."/>
            <person name="Kupriyanova E.V."/>
            <person name="Sidorov R.A."/>
            <person name="Skrypnik A.N."/>
            <person name="Gogoleva N.E."/>
            <person name="Gogolev Y.V."/>
            <person name="Los D.A."/>
        </authorList>
    </citation>
    <scope>NUCLEOTIDE SEQUENCE [LARGE SCALE GENOMIC DNA]</scope>
    <source>
        <strain evidence="1">IPPAS B-1220</strain>
    </source>
</reference>
<dbReference type="EMBL" id="MJGC01000054">
    <property type="protein sequence ID" value="OEJ75059.1"/>
    <property type="molecule type" value="Genomic_DNA"/>
</dbReference>
<dbReference type="RefSeq" id="WP_069967321.1">
    <property type="nucleotide sequence ID" value="NZ_CM124774.1"/>
</dbReference>
<dbReference type="AlphaFoldDB" id="A0A1E5QK46"/>
<sequence length="114" mass="13160">MKYFFLSDGWTVGRVWEFGGLWNKAAWRREPKIEQLNVGLVEQGEKLWLYRVEDAVLMVEVKPQATSTDAQTHTIGQVVLKRLISAEQALERLCAAESIFKLDRLQQLELTQNP</sequence>
<proteinExistence type="predicted"/>
<protein>
    <submittedName>
        <fullName evidence="1">Uncharacterized protein</fullName>
    </submittedName>
</protein>
<comment type="caution">
    <text evidence="1">The sequence shown here is derived from an EMBL/GenBank/DDBJ whole genome shotgun (WGS) entry which is preliminary data.</text>
</comment>
<organism evidence="1">
    <name type="scientific">Desertifilum tharense IPPAS B-1220</name>
    <dbReference type="NCBI Taxonomy" id="1781255"/>
    <lineage>
        <taxon>Bacteria</taxon>
        <taxon>Bacillati</taxon>
        <taxon>Cyanobacteriota</taxon>
        <taxon>Cyanophyceae</taxon>
        <taxon>Desertifilales</taxon>
        <taxon>Desertifilaceae</taxon>
        <taxon>Desertifilum</taxon>
    </lineage>
</organism>